<keyword evidence="2" id="KW-1185">Reference proteome</keyword>
<dbReference type="WBParaSite" id="Minc3s00272g09112">
    <property type="protein sequence ID" value="Minc3s00272g09112"/>
    <property type="gene ID" value="Minc3s00272g09112"/>
</dbReference>
<evidence type="ECO:0000256" key="1">
    <source>
        <dbReference type="SAM" id="SignalP"/>
    </source>
</evidence>
<name>A0A914L4N3_MELIC</name>
<sequence length="295" mass="34547">MLNKFVFNFLVDGGFVLALEDYEYTNSIGKKETLEKGSVYKIEKVFEAVRMKNVPGLENVTYIGKGMNVKIQDLVEKVGLDRTIFKPIFDSHIQVLFRDIHDKQFCLRLTSKGLIFSNLQTKKSYLVKENIGGQLQLEFDEENTKERKMLDSGNRNYLFGYIEANKRNEKYSNVVTRELNLHQIINIAYKKVYSQRDITGDFKSPHFVFECIKAVADEKCKSMEINGKKWPEIIHYFDAYFNDEETTAFKQVVDNIGNKYKQINDEEYKSRVTLKPETKEKELKLNSENNEDEEE</sequence>
<organism evidence="2 3">
    <name type="scientific">Meloidogyne incognita</name>
    <name type="common">Southern root-knot nematode worm</name>
    <name type="synonym">Oxyuris incognita</name>
    <dbReference type="NCBI Taxonomy" id="6306"/>
    <lineage>
        <taxon>Eukaryota</taxon>
        <taxon>Metazoa</taxon>
        <taxon>Ecdysozoa</taxon>
        <taxon>Nematoda</taxon>
        <taxon>Chromadorea</taxon>
        <taxon>Rhabditida</taxon>
        <taxon>Tylenchina</taxon>
        <taxon>Tylenchomorpha</taxon>
        <taxon>Tylenchoidea</taxon>
        <taxon>Meloidogynidae</taxon>
        <taxon>Meloidogyninae</taxon>
        <taxon>Meloidogyne</taxon>
        <taxon>Meloidogyne incognita group</taxon>
    </lineage>
</organism>
<evidence type="ECO:0000313" key="3">
    <source>
        <dbReference type="WBParaSite" id="Minc3s00272g09112"/>
    </source>
</evidence>
<accession>A0A914L4N3</accession>
<reference evidence="3" key="1">
    <citation type="submission" date="2022-11" db="UniProtKB">
        <authorList>
            <consortium name="WormBaseParasite"/>
        </authorList>
    </citation>
    <scope>IDENTIFICATION</scope>
</reference>
<feature type="chain" id="PRO_5037631837" evidence="1">
    <location>
        <begin position="19"/>
        <end position="295"/>
    </location>
</feature>
<protein>
    <submittedName>
        <fullName evidence="3">Uncharacterized protein</fullName>
    </submittedName>
</protein>
<keyword evidence="1" id="KW-0732">Signal</keyword>
<dbReference type="AlphaFoldDB" id="A0A914L4N3"/>
<dbReference type="Proteomes" id="UP000887563">
    <property type="component" value="Unplaced"/>
</dbReference>
<evidence type="ECO:0000313" key="2">
    <source>
        <dbReference type="Proteomes" id="UP000887563"/>
    </source>
</evidence>
<feature type="signal peptide" evidence="1">
    <location>
        <begin position="1"/>
        <end position="18"/>
    </location>
</feature>
<proteinExistence type="predicted"/>